<dbReference type="InterPro" id="IPR003599">
    <property type="entry name" value="Ig_sub"/>
</dbReference>
<dbReference type="InterPro" id="IPR007110">
    <property type="entry name" value="Ig-like_dom"/>
</dbReference>
<proteinExistence type="predicted"/>
<dbReference type="InterPro" id="IPR036179">
    <property type="entry name" value="Ig-like_dom_sf"/>
</dbReference>
<keyword evidence="5" id="KW-1185">Reference proteome</keyword>
<evidence type="ECO:0000313" key="4">
    <source>
        <dbReference type="EMBL" id="KAF7633509.1"/>
    </source>
</evidence>
<feature type="transmembrane region" description="Helical" evidence="2">
    <location>
        <begin position="81"/>
        <end position="107"/>
    </location>
</feature>
<reference evidence="4" key="1">
    <citation type="journal article" date="2020" name="Ecol. Evol.">
        <title>Genome structure and content of the rice root-knot nematode (Meloidogyne graminicola).</title>
        <authorList>
            <person name="Phan N.T."/>
            <person name="Danchin E.G.J."/>
            <person name="Klopp C."/>
            <person name="Perfus-Barbeoch L."/>
            <person name="Kozlowski D.K."/>
            <person name="Koutsovoulos G.D."/>
            <person name="Lopez-Roques C."/>
            <person name="Bouchez O."/>
            <person name="Zahm M."/>
            <person name="Besnard G."/>
            <person name="Bellafiore S."/>
        </authorList>
    </citation>
    <scope>NUCLEOTIDE SEQUENCE</scope>
    <source>
        <strain evidence="4">VN-18</strain>
    </source>
</reference>
<feature type="region of interest" description="Disordered" evidence="1">
    <location>
        <begin position="224"/>
        <end position="244"/>
    </location>
</feature>
<dbReference type="InterPro" id="IPR013783">
    <property type="entry name" value="Ig-like_fold"/>
</dbReference>
<evidence type="ECO:0000313" key="5">
    <source>
        <dbReference type="Proteomes" id="UP000605970"/>
    </source>
</evidence>
<dbReference type="PROSITE" id="PS50835">
    <property type="entry name" value="IG_LIKE"/>
    <property type="match status" value="2"/>
</dbReference>
<keyword evidence="2" id="KW-1133">Transmembrane helix</keyword>
<evidence type="ECO:0000256" key="1">
    <source>
        <dbReference type="SAM" id="MobiDB-lite"/>
    </source>
</evidence>
<sequence>MSSNELEATKALNDENEAIKINETNNLLKNKKDEEIEDKDLEKGEVVMEREKEKLFGKDDQTMLIGYEDLKKFKNSPFWKILRFLLFGGLAFIFVALVTISILIVIMSSKCEELPEGAGLVRPKEDPLPLVYPRQLKVLLGEEAIFNCEFPKGQVEWRRLDQNGLFAEFPSGIENPKNGQLKIPKVELNHQGDFACQVKDEKNKNKNLNTPQVVRLFVLGQGGGVKEKEEEKSSSSRNGREELPPLALKPRVDSYLKIASAGEPVHFRCWNCQFAECRTSHRLVWQRIYGKNKEAEVLKSFGPLSIERDTQSVFLIFQEVNQTDAGIYECLDEGTGALSSQVHLQVEPRELGIIINRKRVISVQTLLF</sequence>
<feature type="compositionally biased region" description="Basic and acidic residues" evidence="1">
    <location>
        <begin position="225"/>
        <end position="243"/>
    </location>
</feature>
<protein>
    <recommendedName>
        <fullName evidence="3">Ig-like domain-containing protein</fullName>
    </recommendedName>
</protein>
<dbReference type="OrthoDB" id="5893607at2759"/>
<name>A0A8S9ZJN4_9BILA</name>
<gene>
    <name evidence="4" type="ORF">Mgra_00007091</name>
</gene>
<dbReference type="AlphaFoldDB" id="A0A8S9ZJN4"/>
<dbReference type="InterPro" id="IPR031984">
    <property type="entry name" value="SLC3A2_N"/>
</dbReference>
<accession>A0A8S9ZJN4</accession>
<dbReference type="Gene3D" id="2.60.40.10">
    <property type="entry name" value="Immunoglobulins"/>
    <property type="match status" value="2"/>
</dbReference>
<dbReference type="SUPFAM" id="SSF48726">
    <property type="entry name" value="Immunoglobulin"/>
    <property type="match status" value="2"/>
</dbReference>
<dbReference type="Pfam" id="PF16028">
    <property type="entry name" value="SLC3A2_N"/>
    <property type="match status" value="1"/>
</dbReference>
<evidence type="ECO:0000259" key="3">
    <source>
        <dbReference type="PROSITE" id="PS50835"/>
    </source>
</evidence>
<feature type="domain" description="Ig-like" evidence="3">
    <location>
        <begin position="244"/>
        <end position="345"/>
    </location>
</feature>
<organism evidence="4 5">
    <name type="scientific">Meloidogyne graminicola</name>
    <dbReference type="NCBI Taxonomy" id="189291"/>
    <lineage>
        <taxon>Eukaryota</taxon>
        <taxon>Metazoa</taxon>
        <taxon>Ecdysozoa</taxon>
        <taxon>Nematoda</taxon>
        <taxon>Chromadorea</taxon>
        <taxon>Rhabditida</taxon>
        <taxon>Tylenchina</taxon>
        <taxon>Tylenchomorpha</taxon>
        <taxon>Tylenchoidea</taxon>
        <taxon>Meloidogynidae</taxon>
        <taxon>Meloidogyninae</taxon>
        <taxon>Meloidogyne</taxon>
    </lineage>
</organism>
<dbReference type="CDD" id="cd00096">
    <property type="entry name" value="Ig"/>
    <property type="match status" value="1"/>
</dbReference>
<dbReference type="EMBL" id="JABEBT010000075">
    <property type="protein sequence ID" value="KAF7633509.1"/>
    <property type="molecule type" value="Genomic_DNA"/>
</dbReference>
<dbReference type="SMART" id="SM00409">
    <property type="entry name" value="IG"/>
    <property type="match status" value="2"/>
</dbReference>
<feature type="domain" description="Ig-like" evidence="3">
    <location>
        <begin position="127"/>
        <end position="209"/>
    </location>
</feature>
<comment type="caution">
    <text evidence="4">The sequence shown here is derived from an EMBL/GenBank/DDBJ whole genome shotgun (WGS) entry which is preliminary data.</text>
</comment>
<keyword evidence="2" id="KW-0472">Membrane</keyword>
<dbReference type="Proteomes" id="UP000605970">
    <property type="component" value="Unassembled WGS sequence"/>
</dbReference>
<keyword evidence="2" id="KW-0812">Transmembrane</keyword>
<evidence type="ECO:0000256" key="2">
    <source>
        <dbReference type="SAM" id="Phobius"/>
    </source>
</evidence>